<keyword evidence="3" id="KW-1185">Reference proteome</keyword>
<keyword evidence="1" id="KW-1133">Transmembrane helix</keyword>
<evidence type="ECO:0000256" key="1">
    <source>
        <dbReference type="SAM" id="Phobius"/>
    </source>
</evidence>
<keyword evidence="1" id="KW-0812">Transmembrane</keyword>
<proteinExistence type="predicted"/>
<comment type="caution">
    <text evidence="2">The sequence shown here is derived from an EMBL/GenBank/DDBJ whole genome shotgun (WGS) entry which is preliminary data.</text>
</comment>
<feature type="transmembrane region" description="Helical" evidence="1">
    <location>
        <begin position="15"/>
        <end position="37"/>
    </location>
</feature>
<protein>
    <submittedName>
        <fullName evidence="2">Uncharacterized protein</fullName>
    </submittedName>
</protein>
<feature type="transmembrane region" description="Helical" evidence="1">
    <location>
        <begin position="79"/>
        <end position="100"/>
    </location>
</feature>
<name>A0A6L3W6Q0_9ACTN</name>
<dbReference type="Proteomes" id="UP000483004">
    <property type="component" value="Unassembled WGS sequence"/>
</dbReference>
<dbReference type="AlphaFoldDB" id="A0A6L3W6Q0"/>
<accession>A0A6L3W6Q0</accession>
<dbReference type="RefSeq" id="WP_151537894.1">
    <property type="nucleotide sequence ID" value="NZ_WBMR01000001.1"/>
</dbReference>
<evidence type="ECO:0000313" key="3">
    <source>
        <dbReference type="Proteomes" id="UP000483004"/>
    </source>
</evidence>
<feature type="transmembrane region" description="Helical" evidence="1">
    <location>
        <begin position="106"/>
        <end position="127"/>
    </location>
</feature>
<dbReference type="EMBL" id="WBMR01000001">
    <property type="protein sequence ID" value="KAB2390470.1"/>
    <property type="molecule type" value="Genomic_DNA"/>
</dbReference>
<feature type="transmembrane region" description="Helical" evidence="1">
    <location>
        <begin position="49"/>
        <end position="67"/>
    </location>
</feature>
<keyword evidence="1" id="KW-0472">Membrane</keyword>
<sequence length="147" mass="15891">MTTVLRPGPDRVMRYARIVFGIIAVGSAVTVAAAAVLQQVDPDQVNWVVWVRAGFYTVGGLWLLAVVRDARQKAARTAFTRLRVICVLAPLGIAALVIAPDSGYPLWMRIEQACFGILMAPLAVALFKPSVAADFRRARQAGNDRAA</sequence>
<organism evidence="2 3">
    <name type="scientific">Actinomadura montaniterrae</name>
    <dbReference type="NCBI Taxonomy" id="1803903"/>
    <lineage>
        <taxon>Bacteria</taxon>
        <taxon>Bacillati</taxon>
        <taxon>Actinomycetota</taxon>
        <taxon>Actinomycetes</taxon>
        <taxon>Streptosporangiales</taxon>
        <taxon>Thermomonosporaceae</taxon>
        <taxon>Actinomadura</taxon>
    </lineage>
</organism>
<evidence type="ECO:0000313" key="2">
    <source>
        <dbReference type="EMBL" id="KAB2390470.1"/>
    </source>
</evidence>
<reference evidence="2 3" key="1">
    <citation type="submission" date="2019-09" db="EMBL/GenBank/DDBJ databases">
        <title>Actinomadura physcomitrii sp. nov., a novel actinomycete isolated from moss [Physcomitrium sphaericum (Ludw) Fuernr].</title>
        <authorList>
            <person name="Liu C."/>
            <person name="Zhuang X."/>
        </authorList>
    </citation>
    <scope>NUCLEOTIDE SEQUENCE [LARGE SCALE GENOMIC DNA]</scope>
    <source>
        <strain evidence="2 3">CYP1-1B</strain>
    </source>
</reference>
<dbReference type="OrthoDB" id="3544223at2"/>
<gene>
    <name evidence="2" type="ORF">F9B16_01165</name>
</gene>